<dbReference type="PROSITE" id="PS51257">
    <property type="entry name" value="PROKAR_LIPOPROTEIN"/>
    <property type="match status" value="1"/>
</dbReference>
<dbReference type="STRING" id="570521.SAMN04488508_101545"/>
<dbReference type="PANTHER" id="PTHR39335:SF1">
    <property type="entry name" value="BLL4220 PROTEIN"/>
    <property type="match status" value="1"/>
</dbReference>
<dbReference type="Pfam" id="PF03640">
    <property type="entry name" value="Lipoprotein_15"/>
    <property type="match status" value="3"/>
</dbReference>
<dbReference type="PANTHER" id="PTHR39335">
    <property type="entry name" value="BLL4220 PROTEIN"/>
    <property type="match status" value="1"/>
</dbReference>
<organism evidence="1 2">
    <name type="scientific">Aquimarina spongiae</name>
    <dbReference type="NCBI Taxonomy" id="570521"/>
    <lineage>
        <taxon>Bacteria</taxon>
        <taxon>Pseudomonadati</taxon>
        <taxon>Bacteroidota</taxon>
        <taxon>Flavobacteriia</taxon>
        <taxon>Flavobacteriales</taxon>
        <taxon>Flavobacteriaceae</taxon>
        <taxon>Aquimarina</taxon>
    </lineage>
</organism>
<dbReference type="EMBL" id="FQYP01000001">
    <property type="protein sequence ID" value="SHI41626.1"/>
    <property type="molecule type" value="Genomic_DNA"/>
</dbReference>
<evidence type="ECO:0000313" key="2">
    <source>
        <dbReference type="Proteomes" id="UP000184432"/>
    </source>
</evidence>
<dbReference type="InterPro" id="IPR005297">
    <property type="entry name" value="Lipoprotein_repeat"/>
</dbReference>
<dbReference type="Proteomes" id="UP000184432">
    <property type="component" value="Unassembled WGS sequence"/>
</dbReference>
<gene>
    <name evidence="1" type="ORF">SAMN04488508_101545</name>
</gene>
<evidence type="ECO:0000313" key="1">
    <source>
        <dbReference type="EMBL" id="SHI41626.1"/>
    </source>
</evidence>
<dbReference type="OrthoDB" id="597632at2"/>
<keyword evidence="2" id="KW-1185">Reference proteome</keyword>
<sequence length="283" mass="31254">MKNRILVLFTSISVLFSCSSDDSDEQPNPPAQQNTVRLATDTTFGNILTDSEGMSLYFFSRDVKGDSRCLDGCLAAWPIFYAADLTLDDGLEASDFGEITRADGEKQTTFKGWPLYYFANDNAAGDTNGDQVGNNWYIAKPDYSLMYAEAQLVGRDSDGNLINFTSDYTPGDGLTFYMTNFTGRTIYTFMNDTNGVNNFTAQDFSNNAVWPIINIDIDRLPSILNADDFGTIDVHGSQQITYKGWPLYYFGQDVTRGDNFGINFPAPGVWPIANADTPTAPAN</sequence>
<dbReference type="RefSeq" id="WP_073313593.1">
    <property type="nucleotide sequence ID" value="NZ_FQYP01000001.1"/>
</dbReference>
<name>A0A1M6AYU5_9FLAO</name>
<accession>A0A1M6AYU5</accession>
<reference evidence="2" key="1">
    <citation type="submission" date="2016-11" db="EMBL/GenBank/DDBJ databases">
        <authorList>
            <person name="Varghese N."/>
            <person name="Submissions S."/>
        </authorList>
    </citation>
    <scope>NUCLEOTIDE SEQUENCE [LARGE SCALE GENOMIC DNA]</scope>
    <source>
        <strain evidence="2">DSM 22623</strain>
    </source>
</reference>
<protein>
    <recommendedName>
        <fullName evidence="3">Lipoprotein with Yx(FWY)xxD motif</fullName>
    </recommendedName>
</protein>
<evidence type="ECO:0008006" key="3">
    <source>
        <dbReference type="Google" id="ProtNLM"/>
    </source>
</evidence>
<proteinExistence type="predicted"/>
<dbReference type="GO" id="GO:0043448">
    <property type="term" value="P:alkane catabolic process"/>
    <property type="evidence" value="ECO:0007669"/>
    <property type="project" value="TreeGrafter"/>
</dbReference>
<dbReference type="AlphaFoldDB" id="A0A1M6AYU5"/>